<dbReference type="AlphaFoldDB" id="A0A0S2DMY6"/>
<accession>A0A0S2DMY6</accession>
<dbReference type="EMBL" id="CP013140">
    <property type="protein sequence ID" value="ALN59892.1"/>
    <property type="molecule type" value="Genomic_DNA"/>
</dbReference>
<proteinExistence type="predicted"/>
<dbReference type="Proteomes" id="UP000061569">
    <property type="component" value="Chromosome"/>
</dbReference>
<evidence type="ECO:0000256" key="1">
    <source>
        <dbReference type="SAM" id="MobiDB-lite"/>
    </source>
</evidence>
<sequence>MSAAAWRPERRASGLKALPQQPRKPWGLLWEGLQPRRFCVRCRAAT</sequence>
<protein>
    <submittedName>
        <fullName evidence="2">Uncharacterized protein</fullName>
    </submittedName>
</protein>
<reference evidence="2 3" key="1">
    <citation type="submission" date="2015-11" db="EMBL/GenBank/DDBJ databases">
        <title>Genome sequences of Lysobacter enzymogenes strain C3 and Lysobacter antibioticus ATCC 29479.</title>
        <authorList>
            <person name="Kobayashi D.Y."/>
        </authorList>
    </citation>
    <scope>NUCLEOTIDE SEQUENCE [LARGE SCALE GENOMIC DNA]</scope>
    <source>
        <strain evidence="2 3">C3</strain>
    </source>
</reference>
<dbReference type="PATRIC" id="fig|69.6.peg.4487"/>
<dbReference type="KEGG" id="lez:GLE_4551"/>
<gene>
    <name evidence="2" type="ORF">GLE_4551</name>
</gene>
<name>A0A0S2DMY6_LYSEN</name>
<feature type="region of interest" description="Disordered" evidence="1">
    <location>
        <begin position="1"/>
        <end position="20"/>
    </location>
</feature>
<organism evidence="2 3">
    <name type="scientific">Lysobacter enzymogenes</name>
    <dbReference type="NCBI Taxonomy" id="69"/>
    <lineage>
        <taxon>Bacteria</taxon>
        <taxon>Pseudomonadati</taxon>
        <taxon>Pseudomonadota</taxon>
        <taxon>Gammaproteobacteria</taxon>
        <taxon>Lysobacterales</taxon>
        <taxon>Lysobacteraceae</taxon>
        <taxon>Lysobacter</taxon>
    </lineage>
</organism>
<evidence type="ECO:0000313" key="2">
    <source>
        <dbReference type="EMBL" id="ALN59892.1"/>
    </source>
</evidence>
<evidence type="ECO:0000313" key="3">
    <source>
        <dbReference type="Proteomes" id="UP000061569"/>
    </source>
</evidence>